<protein>
    <submittedName>
        <fullName evidence="1">Uncharacterized protein</fullName>
    </submittedName>
</protein>
<dbReference type="EMBL" id="CP073587">
    <property type="protein sequence ID" value="QUN06427.1"/>
    <property type="molecule type" value="Genomic_DNA"/>
</dbReference>
<reference evidence="1 2" key="1">
    <citation type="submission" date="2021-04" db="EMBL/GenBank/DDBJ databases">
        <title>Novel species identification of genus Shewanella.</title>
        <authorList>
            <person name="Liu G."/>
        </authorList>
    </citation>
    <scope>NUCLEOTIDE SEQUENCE [LARGE SCALE GENOMIC DNA]</scope>
    <source>
        <strain evidence="1 2">FJAT-54481</strain>
    </source>
</reference>
<sequence>MFETQKVLDEITKMYRERVAELSNAGVTDKYELEHQGLSPMKLYLRLGGEYENKEHSNLFFAALDDLFNNDIIDDASLNKRTNPRGWGRFEPHNQGQIIWEDGNFIVPILDTRINGGYHF</sequence>
<dbReference type="RefSeq" id="WP_212595441.1">
    <property type="nucleotide sequence ID" value="NZ_CP073587.1"/>
</dbReference>
<gene>
    <name evidence="1" type="ORF">KDN34_02895</name>
</gene>
<dbReference type="Proteomes" id="UP000679575">
    <property type="component" value="Chromosome"/>
</dbReference>
<accession>A0ABX7YUT5</accession>
<evidence type="ECO:0000313" key="1">
    <source>
        <dbReference type="EMBL" id="QUN06427.1"/>
    </source>
</evidence>
<keyword evidence="2" id="KW-1185">Reference proteome</keyword>
<name>A0ABX7YUT5_9GAMM</name>
<organism evidence="1 2">
    <name type="scientific">Shewanella yunxiaonensis</name>
    <dbReference type="NCBI Taxonomy" id="2829809"/>
    <lineage>
        <taxon>Bacteria</taxon>
        <taxon>Pseudomonadati</taxon>
        <taxon>Pseudomonadota</taxon>
        <taxon>Gammaproteobacteria</taxon>
        <taxon>Alteromonadales</taxon>
        <taxon>Shewanellaceae</taxon>
        <taxon>Shewanella</taxon>
    </lineage>
</organism>
<proteinExistence type="predicted"/>
<evidence type="ECO:0000313" key="2">
    <source>
        <dbReference type="Proteomes" id="UP000679575"/>
    </source>
</evidence>